<dbReference type="Proteomes" id="UP001166304">
    <property type="component" value="Unassembled WGS sequence"/>
</dbReference>
<feature type="coiled-coil region" evidence="7">
    <location>
        <begin position="147"/>
        <end position="174"/>
    </location>
</feature>
<dbReference type="SMART" id="SM00448">
    <property type="entry name" value="REC"/>
    <property type="match status" value="1"/>
</dbReference>
<dbReference type="InterPro" id="IPR039420">
    <property type="entry name" value="WalR-like"/>
</dbReference>
<keyword evidence="2" id="KW-0902">Two-component regulatory system</keyword>
<evidence type="ECO:0000256" key="4">
    <source>
        <dbReference type="ARBA" id="ARBA00023125"/>
    </source>
</evidence>
<feature type="modified residue" description="4-aspartylphosphate" evidence="6">
    <location>
        <position position="55"/>
    </location>
</feature>
<keyword evidence="3" id="KW-0805">Transcription regulation</keyword>
<sequence>MSQSRRANVLVVDDESDVADTYARQLRERYTVETAYSGEEALERLNPSVDVVLLDRRMPDRTGDEVLSAIRDDRYDARVAMVTAVEPDFDIIEMPFDDYVVKPVTEADLVETVERLTRYADYEERLRECYSLTAKYAALQSSKPDAALEESEEFADLEAELTAVRSELDEISASFDATDFEALFREFETDDGSGGATDHTT</sequence>
<dbReference type="Pfam" id="PF00072">
    <property type="entry name" value="Response_reg"/>
    <property type="match status" value="1"/>
</dbReference>
<evidence type="ECO:0000256" key="1">
    <source>
        <dbReference type="ARBA" id="ARBA00022553"/>
    </source>
</evidence>
<dbReference type="Pfam" id="PF08663">
    <property type="entry name" value="HalX"/>
    <property type="match status" value="1"/>
</dbReference>
<keyword evidence="4" id="KW-0238">DNA-binding</keyword>
<dbReference type="EMBL" id="JAHQXE010000001">
    <property type="protein sequence ID" value="MBV0900557.1"/>
    <property type="molecule type" value="Genomic_DNA"/>
</dbReference>
<dbReference type="RefSeq" id="WP_162412152.1">
    <property type="nucleotide sequence ID" value="NZ_JAHQXE010000001.1"/>
</dbReference>
<keyword evidence="10" id="KW-1185">Reference proteome</keyword>
<evidence type="ECO:0000259" key="8">
    <source>
        <dbReference type="PROSITE" id="PS50110"/>
    </source>
</evidence>
<dbReference type="GO" id="GO:0005829">
    <property type="term" value="C:cytosol"/>
    <property type="evidence" value="ECO:0007669"/>
    <property type="project" value="TreeGrafter"/>
</dbReference>
<dbReference type="PROSITE" id="PS50110">
    <property type="entry name" value="RESPONSE_REGULATORY"/>
    <property type="match status" value="1"/>
</dbReference>
<accession>A0AA41FXD8</accession>
<dbReference type="CDD" id="cd00156">
    <property type="entry name" value="REC"/>
    <property type="match status" value="1"/>
</dbReference>
<dbReference type="GO" id="GO:0000976">
    <property type="term" value="F:transcription cis-regulatory region binding"/>
    <property type="evidence" value="ECO:0007669"/>
    <property type="project" value="TreeGrafter"/>
</dbReference>
<proteinExistence type="predicted"/>
<reference evidence="9" key="1">
    <citation type="submission" date="2021-06" db="EMBL/GenBank/DDBJ databases">
        <title>New haloarchaea isolates fom saline soil.</title>
        <authorList>
            <person name="Duran-Viseras A."/>
            <person name="Sanchez-Porro C.S."/>
            <person name="Ventosa A."/>
        </authorList>
    </citation>
    <scope>NUCLEOTIDE SEQUENCE</scope>
    <source>
        <strain evidence="9">JCM 18369</strain>
    </source>
</reference>
<keyword evidence="7" id="KW-0175">Coiled coil</keyword>
<evidence type="ECO:0000313" key="9">
    <source>
        <dbReference type="EMBL" id="MBV0900557.1"/>
    </source>
</evidence>
<dbReference type="PANTHER" id="PTHR48111">
    <property type="entry name" value="REGULATOR OF RPOS"/>
    <property type="match status" value="1"/>
</dbReference>
<evidence type="ECO:0000256" key="6">
    <source>
        <dbReference type="PROSITE-ProRule" id="PRU00169"/>
    </source>
</evidence>
<dbReference type="InterPro" id="IPR013971">
    <property type="entry name" value="HalX_domain"/>
</dbReference>
<dbReference type="GO" id="GO:0000156">
    <property type="term" value="F:phosphorelay response regulator activity"/>
    <property type="evidence" value="ECO:0007669"/>
    <property type="project" value="TreeGrafter"/>
</dbReference>
<keyword evidence="5" id="KW-0804">Transcription</keyword>
<feature type="domain" description="Response regulatory" evidence="8">
    <location>
        <begin position="8"/>
        <end position="117"/>
    </location>
</feature>
<evidence type="ECO:0000256" key="3">
    <source>
        <dbReference type="ARBA" id="ARBA00023015"/>
    </source>
</evidence>
<evidence type="ECO:0000313" key="10">
    <source>
        <dbReference type="Proteomes" id="UP001166304"/>
    </source>
</evidence>
<organism evidence="9 10">
    <name type="scientific">Haloarcula salina</name>
    <dbReference type="NCBI Taxonomy" id="1429914"/>
    <lineage>
        <taxon>Archaea</taxon>
        <taxon>Methanobacteriati</taxon>
        <taxon>Methanobacteriota</taxon>
        <taxon>Stenosarchaea group</taxon>
        <taxon>Halobacteria</taxon>
        <taxon>Halobacteriales</taxon>
        <taxon>Haloarculaceae</taxon>
        <taxon>Haloarcula</taxon>
    </lineage>
</organism>
<gene>
    <name evidence="9" type="ORF">KTS37_02045</name>
</gene>
<evidence type="ECO:0000256" key="2">
    <source>
        <dbReference type="ARBA" id="ARBA00023012"/>
    </source>
</evidence>
<dbReference type="PANTHER" id="PTHR48111:SF1">
    <property type="entry name" value="TWO-COMPONENT RESPONSE REGULATOR ORR33"/>
    <property type="match status" value="1"/>
</dbReference>
<dbReference type="AlphaFoldDB" id="A0AA41FXD8"/>
<name>A0AA41FXD8_9EURY</name>
<dbReference type="GO" id="GO:0032993">
    <property type="term" value="C:protein-DNA complex"/>
    <property type="evidence" value="ECO:0007669"/>
    <property type="project" value="TreeGrafter"/>
</dbReference>
<evidence type="ECO:0000256" key="5">
    <source>
        <dbReference type="ARBA" id="ARBA00023163"/>
    </source>
</evidence>
<protein>
    <submittedName>
        <fullName evidence="9">Response regulator</fullName>
    </submittedName>
</protein>
<evidence type="ECO:0000256" key="7">
    <source>
        <dbReference type="SAM" id="Coils"/>
    </source>
</evidence>
<dbReference type="InterPro" id="IPR011006">
    <property type="entry name" value="CheY-like_superfamily"/>
</dbReference>
<keyword evidence="1 6" id="KW-0597">Phosphoprotein</keyword>
<dbReference type="GO" id="GO:0006355">
    <property type="term" value="P:regulation of DNA-templated transcription"/>
    <property type="evidence" value="ECO:0007669"/>
    <property type="project" value="TreeGrafter"/>
</dbReference>
<dbReference type="Gene3D" id="3.40.50.2300">
    <property type="match status" value="1"/>
</dbReference>
<dbReference type="InterPro" id="IPR001789">
    <property type="entry name" value="Sig_transdc_resp-reg_receiver"/>
</dbReference>
<comment type="caution">
    <text evidence="9">The sequence shown here is derived from an EMBL/GenBank/DDBJ whole genome shotgun (WGS) entry which is preliminary data.</text>
</comment>
<dbReference type="SUPFAM" id="SSF52172">
    <property type="entry name" value="CheY-like"/>
    <property type="match status" value="1"/>
</dbReference>